<keyword evidence="2" id="KW-1185">Reference proteome</keyword>
<dbReference type="Proteomes" id="UP001178507">
    <property type="component" value="Unassembled WGS sequence"/>
</dbReference>
<evidence type="ECO:0000313" key="1">
    <source>
        <dbReference type="EMBL" id="CAJ1400348.1"/>
    </source>
</evidence>
<evidence type="ECO:0000313" key="2">
    <source>
        <dbReference type="Proteomes" id="UP001178507"/>
    </source>
</evidence>
<reference evidence="1" key="1">
    <citation type="submission" date="2023-08" db="EMBL/GenBank/DDBJ databases">
        <authorList>
            <person name="Chen Y."/>
            <person name="Shah S."/>
            <person name="Dougan E. K."/>
            <person name="Thang M."/>
            <person name="Chan C."/>
        </authorList>
    </citation>
    <scope>NUCLEOTIDE SEQUENCE</scope>
</reference>
<comment type="caution">
    <text evidence="1">The sequence shown here is derived from an EMBL/GenBank/DDBJ whole genome shotgun (WGS) entry which is preliminary data.</text>
</comment>
<organism evidence="1 2">
    <name type="scientific">Effrenium voratum</name>
    <dbReference type="NCBI Taxonomy" id="2562239"/>
    <lineage>
        <taxon>Eukaryota</taxon>
        <taxon>Sar</taxon>
        <taxon>Alveolata</taxon>
        <taxon>Dinophyceae</taxon>
        <taxon>Suessiales</taxon>
        <taxon>Symbiodiniaceae</taxon>
        <taxon>Effrenium</taxon>
    </lineage>
</organism>
<proteinExistence type="predicted"/>
<dbReference type="AlphaFoldDB" id="A0AA36J8D8"/>
<protein>
    <submittedName>
        <fullName evidence="1">Uncharacterized protein</fullName>
    </submittedName>
</protein>
<sequence>MHDLDLETGASPFEKGRAKNAGALMSIDEMAAELENMPLDNAYPRAKEKEGNLLSKFQYETAMKLQSRLEMRDFERKDQAEHVRLADVEGEMLDLTMGKDNDESIGVSVIKSLEALTKKTVFRGSKGQEWLSLLPLSSAFTLSTFAP</sequence>
<accession>A0AA36J8D8</accession>
<gene>
    <name evidence="1" type="ORF">EVOR1521_LOCUS23694</name>
</gene>
<dbReference type="EMBL" id="CAUJNA010003368">
    <property type="protein sequence ID" value="CAJ1400348.1"/>
    <property type="molecule type" value="Genomic_DNA"/>
</dbReference>
<name>A0AA36J8D8_9DINO</name>